<name>A0ABT0BSG1_9SPHN</name>
<organism evidence="8 9">
    <name type="scientific">Novosphingobium beihaiensis</name>
    <dbReference type="NCBI Taxonomy" id="2930389"/>
    <lineage>
        <taxon>Bacteria</taxon>
        <taxon>Pseudomonadati</taxon>
        <taxon>Pseudomonadota</taxon>
        <taxon>Alphaproteobacteria</taxon>
        <taxon>Sphingomonadales</taxon>
        <taxon>Sphingomonadaceae</taxon>
        <taxon>Novosphingobium</taxon>
    </lineage>
</organism>
<evidence type="ECO:0000259" key="7">
    <source>
        <dbReference type="Pfam" id="PF02668"/>
    </source>
</evidence>
<dbReference type="Pfam" id="PF02668">
    <property type="entry name" value="TauD"/>
    <property type="match status" value="1"/>
</dbReference>
<reference evidence="8 9" key="1">
    <citation type="submission" date="2022-04" db="EMBL/GenBank/DDBJ databases">
        <title>Identification of a novel bacterium isolated from mangrove sediments.</title>
        <authorList>
            <person name="Pan X."/>
        </authorList>
    </citation>
    <scope>NUCLEOTIDE SEQUENCE [LARGE SCALE GENOMIC DNA]</scope>
    <source>
        <strain evidence="8 9">B2638</strain>
    </source>
</reference>
<keyword evidence="3 8" id="KW-0223">Dioxygenase</keyword>
<sequence length="299" mass="33496">MAIPSVDLTPRIGSELKLDKAALLGGECAQEIRRLLVERGALVVRGLHLNDQELRTVARTLGDLRIGGSKRSADGKTLNEGDEGILKVSLDPEVNPDYARFLFGNHLWHMDGTYEEVPPFATLFTPYRLSEQGGDTMFASTYAAYEDLPADEQAWLETLRVVHTMQAALFPAKRDCTPEEFALWCSYPQRSHPLVWQHKSCRKSLVLSTSGAYVEGMHPAESHDLLQRLMIHATQDRYVYRHQWQPGDLALWDNTGTMHRAMPFEAGSKREFHRCTLNGEEPVTAPAPMVPAEKAKATA</sequence>
<dbReference type="EMBL" id="JALHLG010000023">
    <property type="protein sequence ID" value="MCJ2188007.1"/>
    <property type="molecule type" value="Genomic_DNA"/>
</dbReference>
<evidence type="ECO:0000313" key="9">
    <source>
        <dbReference type="Proteomes" id="UP001202281"/>
    </source>
</evidence>
<comment type="similarity">
    <text evidence="1">Belongs to the TfdA dioxygenase family.</text>
</comment>
<evidence type="ECO:0000256" key="6">
    <source>
        <dbReference type="SAM" id="MobiDB-lite"/>
    </source>
</evidence>
<evidence type="ECO:0000256" key="1">
    <source>
        <dbReference type="ARBA" id="ARBA00005896"/>
    </source>
</evidence>
<keyword evidence="9" id="KW-1185">Reference proteome</keyword>
<evidence type="ECO:0000313" key="8">
    <source>
        <dbReference type="EMBL" id="MCJ2188007.1"/>
    </source>
</evidence>
<proteinExistence type="inferred from homology"/>
<dbReference type="InterPro" id="IPR051323">
    <property type="entry name" value="AtsK-like"/>
</dbReference>
<dbReference type="Proteomes" id="UP001202281">
    <property type="component" value="Unassembled WGS sequence"/>
</dbReference>
<feature type="domain" description="TauD/TfdA-like" evidence="7">
    <location>
        <begin position="7"/>
        <end position="276"/>
    </location>
</feature>
<dbReference type="InterPro" id="IPR003819">
    <property type="entry name" value="TauD/TfdA-like"/>
</dbReference>
<evidence type="ECO:0000256" key="5">
    <source>
        <dbReference type="ARBA" id="ARBA00023004"/>
    </source>
</evidence>
<gene>
    <name evidence="8" type="ORF">MTR66_14420</name>
</gene>
<evidence type="ECO:0000256" key="3">
    <source>
        <dbReference type="ARBA" id="ARBA00022964"/>
    </source>
</evidence>
<accession>A0ABT0BSG1</accession>
<dbReference type="Gene3D" id="3.60.130.10">
    <property type="entry name" value="Clavaminate synthase-like"/>
    <property type="match status" value="1"/>
</dbReference>
<protein>
    <submittedName>
        <fullName evidence="8">TauD/TfdA family dioxygenase</fullName>
    </submittedName>
</protein>
<feature type="region of interest" description="Disordered" evidence="6">
    <location>
        <begin position="280"/>
        <end position="299"/>
    </location>
</feature>
<dbReference type="PANTHER" id="PTHR30468:SF1">
    <property type="entry name" value="ALPHA-KETOGLUTARATE-DEPENDENT SULFONATE DIOXYGENASE"/>
    <property type="match status" value="1"/>
</dbReference>
<dbReference type="GO" id="GO:0051213">
    <property type="term" value="F:dioxygenase activity"/>
    <property type="evidence" value="ECO:0007669"/>
    <property type="project" value="UniProtKB-KW"/>
</dbReference>
<keyword evidence="4" id="KW-0560">Oxidoreductase</keyword>
<keyword evidence="2" id="KW-0479">Metal-binding</keyword>
<comment type="caution">
    <text evidence="8">The sequence shown here is derived from an EMBL/GenBank/DDBJ whole genome shotgun (WGS) entry which is preliminary data.</text>
</comment>
<dbReference type="InterPro" id="IPR042098">
    <property type="entry name" value="TauD-like_sf"/>
</dbReference>
<keyword evidence="5" id="KW-0408">Iron</keyword>
<evidence type="ECO:0000256" key="4">
    <source>
        <dbReference type="ARBA" id="ARBA00023002"/>
    </source>
</evidence>
<evidence type="ECO:0000256" key="2">
    <source>
        <dbReference type="ARBA" id="ARBA00022723"/>
    </source>
</evidence>
<dbReference type="RefSeq" id="WP_243922245.1">
    <property type="nucleotide sequence ID" value="NZ_JALHLG010000023.1"/>
</dbReference>
<dbReference type="PANTHER" id="PTHR30468">
    <property type="entry name" value="ALPHA-KETOGLUTARATE-DEPENDENT SULFONATE DIOXYGENASE"/>
    <property type="match status" value="1"/>
</dbReference>
<dbReference type="SUPFAM" id="SSF51197">
    <property type="entry name" value="Clavaminate synthase-like"/>
    <property type="match status" value="1"/>
</dbReference>